<dbReference type="OrthoDB" id="1111059at2759"/>
<name>A0A6J0K824_RAPSA</name>
<accession>A0A6J0K824</accession>
<feature type="region of interest" description="Disordered" evidence="1">
    <location>
        <begin position="109"/>
        <end position="240"/>
    </location>
</feature>
<dbReference type="GeneID" id="108816088"/>
<evidence type="ECO:0000313" key="3">
    <source>
        <dbReference type="RefSeq" id="XP_018444160.1"/>
    </source>
</evidence>
<feature type="compositionally biased region" description="Low complexity" evidence="1">
    <location>
        <begin position="109"/>
        <end position="121"/>
    </location>
</feature>
<dbReference type="KEGG" id="rsz:108816088"/>
<gene>
    <name evidence="3" type="primary">LOC108816088</name>
</gene>
<dbReference type="Proteomes" id="UP000504610">
    <property type="component" value="Chromosome 7"/>
</dbReference>
<dbReference type="PANTHER" id="PTHR33095">
    <property type="entry name" value="OS07G0619500 PROTEIN"/>
    <property type="match status" value="1"/>
</dbReference>
<proteinExistence type="predicted"/>
<protein>
    <submittedName>
        <fullName evidence="3">Uncharacterized protein LOC108816088</fullName>
    </submittedName>
</protein>
<organism evidence="2 3">
    <name type="scientific">Raphanus sativus</name>
    <name type="common">Radish</name>
    <name type="synonym">Raphanus raphanistrum var. sativus</name>
    <dbReference type="NCBI Taxonomy" id="3726"/>
    <lineage>
        <taxon>Eukaryota</taxon>
        <taxon>Viridiplantae</taxon>
        <taxon>Streptophyta</taxon>
        <taxon>Embryophyta</taxon>
        <taxon>Tracheophyta</taxon>
        <taxon>Spermatophyta</taxon>
        <taxon>Magnoliopsida</taxon>
        <taxon>eudicotyledons</taxon>
        <taxon>Gunneridae</taxon>
        <taxon>Pentapetalae</taxon>
        <taxon>rosids</taxon>
        <taxon>malvids</taxon>
        <taxon>Brassicales</taxon>
        <taxon>Brassicaceae</taxon>
        <taxon>Brassiceae</taxon>
        <taxon>Raphanus</taxon>
    </lineage>
</organism>
<feature type="compositionally biased region" description="Basic and acidic residues" evidence="1">
    <location>
        <begin position="164"/>
        <end position="173"/>
    </location>
</feature>
<reference evidence="2" key="1">
    <citation type="journal article" date="2019" name="Database">
        <title>The radish genome database (RadishGD): an integrated information resource for radish genomics.</title>
        <authorList>
            <person name="Yu H.J."/>
            <person name="Baek S."/>
            <person name="Lee Y.J."/>
            <person name="Cho A."/>
            <person name="Mun J.H."/>
        </authorList>
    </citation>
    <scope>NUCLEOTIDE SEQUENCE [LARGE SCALE GENOMIC DNA]</scope>
    <source>
        <strain evidence="2">cv. WK10039</strain>
    </source>
</reference>
<dbReference type="PANTHER" id="PTHR33095:SF95">
    <property type="entry name" value="DUF4005 DOMAIN-CONTAINING PROTEIN"/>
    <property type="match status" value="1"/>
</dbReference>
<sequence>MNRVKKTEVITDSEEHRTMQGLSYSTEPFSPSFSFYVSGEIIEAAVRVVRESHCDDTAEFEFETSPLCEENFFHFPTMTEMKSFKREEEEDDGVTSKNLFYGGWILDQSVSSPSQSPSSSSESEDSEDLSPRRYNCFWSPTRTPARVDSSKSKKTSNSPRRCRIKDLLRRSHSDGAVSTKSEHKRCRFRDLLRRSHSDGGGSGGSSVLPSGNSSPVTRGKSKTTSNKSTTANTGEVNMRRKTYLPYRQDLIGVFAGMSRLRR</sequence>
<feature type="compositionally biased region" description="Basic and acidic residues" evidence="1">
    <location>
        <begin position="188"/>
        <end position="197"/>
    </location>
</feature>
<reference evidence="3" key="2">
    <citation type="submission" date="2025-08" db="UniProtKB">
        <authorList>
            <consortium name="RefSeq"/>
        </authorList>
    </citation>
    <scope>IDENTIFICATION</scope>
    <source>
        <tissue evidence="3">Leaf</tissue>
    </source>
</reference>
<dbReference type="AlphaFoldDB" id="A0A6J0K824"/>
<evidence type="ECO:0000256" key="1">
    <source>
        <dbReference type="SAM" id="MobiDB-lite"/>
    </source>
</evidence>
<feature type="compositionally biased region" description="Low complexity" evidence="1">
    <location>
        <begin position="222"/>
        <end position="233"/>
    </location>
</feature>
<evidence type="ECO:0000313" key="2">
    <source>
        <dbReference type="Proteomes" id="UP000504610"/>
    </source>
</evidence>
<dbReference type="RefSeq" id="XP_018444160.1">
    <property type="nucleotide sequence ID" value="XM_018588658.2"/>
</dbReference>
<feature type="compositionally biased region" description="Low complexity" evidence="1">
    <location>
        <begin position="205"/>
        <end position="214"/>
    </location>
</feature>
<keyword evidence="2" id="KW-1185">Reference proteome</keyword>